<evidence type="ECO:0000313" key="8">
    <source>
        <dbReference type="EMBL" id="CAI4033049.1"/>
    </source>
</evidence>
<name>A0AA86TE66_9BACT</name>
<gene>
    <name evidence="5" type="primary">mutL</name>
    <name evidence="8" type="ORF">DNFV4_03479</name>
</gene>
<dbReference type="SUPFAM" id="SSF118116">
    <property type="entry name" value="DNA mismatch repair protein MutL"/>
    <property type="match status" value="1"/>
</dbReference>
<dbReference type="Gene3D" id="3.30.230.10">
    <property type="match status" value="1"/>
</dbReference>
<dbReference type="CDD" id="cd16926">
    <property type="entry name" value="HATPase_MutL-MLH-PMS-like"/>
    <property type="match status" value="1"/>
</dbReference>
<dbReference type="InterPro" id="IPR036890">
    <property type="entry name" value="HATPase_C_sf"/>
</dbReference>
<dbReference type="InterPro" id="IPR042120">
    <property type="entry name" value="MutL_C_dimsub"/>
</dbReference>
<proteinExistence type="inferred from homology"/>
<dbReference type="Pfam" id="PF01119">
    <property type="entry name" value="DNA_mis_repair"/>
    <property type="match status" value="1"/>
</dbReference>
<keyword evidence="3 5" id="KW-0227">DNA damage</keyword>
<dbReference type="InterPro" id="IPR002099">
    <property type="entry name" value="MutL/Mlh/PMS"/>
</dbReference>
<dbReference type="InterPro" id="IPR038973">
    <property type="entry name" value="MutL/Mlh/Pms-like"/>
</dbReference>
<keyword evidence="4 5" id="KW-0234">DNA repair</keyword>
<evidence type="ECO:0000313" key="9">
    <source>
        <dbReference type="Proteomes" id="UP001179121"/>
    </source>
</evidence>
<dbReference type="CDD" id="cd00782">
    <property type="entry name" value="MutL_Trans"/>
    <property type="match status" value="1"/>
</dbReference>
<evidence type="ECO:0000256" key="4">
    <source>
        <dbReference type="ARBA" id="ARBA00023204"/>
    </source>
</evidence>
<dbReference type="GO" id="GO:0030983">
    <property type="term" value="F:mismatched DNA binding"/>
    <property type="evidence" value="ECO:0007669"/>
    <property type="project" value="InterPro"/>
</dbReference>
<dbReference type="Pfam" id="PF08676">
    <property type="entry name" value="MutL_C"/>
    <property type="match status" value="1"/>
</dbReference>
<dbReference type="Proteomes" id="UP001179121">
    <property type="component" value="Chromosome"/>
</dbReference>
<dbReference type="SUPFAM" id="SSF54211">
    <property type="entry name" value="Ribosomal protein S5 domain 2-like"/>
    <property type="match status" value="1"/>
</dbReference>
<dbReference type="PANTHER" id="PTHR10073:SF12">
    <property type="entry name" value="DNA MISMATCH REPAIR PROTEIN MLH1"/>
    <property type="match status" value="1"/>
</dbReference>
<comment type="similarity">
    <text evidence="1 5">Belongs to the DNA mismatch repair MutL/HexB family.</text>
</comment>
<evidence type="ECO:0000259" key="6">
    <source>
        <dbReference type="SMART" id="SM00853"/>
    </source>
</evidence>
<evidence type="ECO:0000259" key="7">
    <source>
        <dbReference type="SMART" id="SM01340"/>
    </source>
</evidence>
<dbReference type="GO" id="GO:0005524">
    <property type="term" value="F:ATP binding"/>
    <property type="evidence" value="ECO:0007669"/>
    <property type="project" value="InterPro"/>
</dbReference>
<dbReference type="NCBIfam" id="TIGR00585">
    <property type="entry name" value="mutl"/>
    <property type="match status" value="1"/>
</dbReference>
<organism evidence="8 9">
    <name type="scientific">Nitrospira tepida</name>
    <dbReference type="NCBI Taxonomy" id="2973512"/>
    <lineage>
        <taxon>Bacteria</taxon>
        <taxon>Pseudomonadati</taxon>
        <taxon>Nitrospirota</taxon>
        <taxon>Nitrospiria</taxon>
        <taxon>Nitrospirales</taxon>
        <taxon>Nitrospiraceae</taxon>
        <taxon>Nitrospira</taxon>
    </lineage>
</organism>
<dbReference type="Pfam" id="PF13589">
    <property type="entry name" value="HATPase_c_3"/>
    <property type="match status" value="1"/>
</dbReference>
<dbReference type="SUPFAM" id="SSF55874">
    <property type="entry name" value="ATPase domain of HSP90 chaperone/DNA topoisomerase II/histidine kinase"/>
    <property type="match status" value="1"/>
</dbReference>
<protein>
    <recommendedName>
        <fullName evidence="2 5">DNA mismatch repair protein MutL</fullName>
    </recommendedName>
</protein>
<dbReference type="KEGG" id="nti:DNFV4_03479"/>
<comment type="function">
    <text evidence="5">This protein is involved in the repair of mismatches in DNA. It is required for dam-dependent methyl-directed DNA mismatch repair. May act as a 'molecular matchmaker', a protein that promotes the formation of a stable complex between two or more DNA-binding proteins in an ATP-dependent manner without itself being part of a final effector complex.</text>
</comment>
<dbReference type="InterPro" id="IPR014721">
    <property type="entry name" value="Ribsml_uS5_D2-typ_fold_subgr"/>
</dbReference>
<dbReference type="FunFam" id="3.30.565.10:FF:000003">
    <property type="entry name" value="DNA mismatch repair endonuclease MutL"/>
    <property type="match status" value="1"/>
</dbReference>
<dbReference type="GO" id="GO:0032300">
    <property type="term" value="C:mismatch repair complex"/>
    <property type="evidence" value="ECO:0007669"/>
    <property type="project" value="InterPro"/>
</dbReference>
<dbReference type="HAMAP" id="MF_00149">
    <property type="entry name" value="DNA_mis_repair"/>
    <property type="match status" value="1"/>
</dbReference>
<evidence type="ECO:0000256" key="3">
    <source>
        <dbReference type="ARBA" id="ARBA00022763"/>
    </source>
</evidence>
<dbReference type="InterPro" id="IPR037198">
    <property type="entry name" value="MutL_C_sf"/>
</dbReference>
<dbReference type="SMART" id="SM00853">
    <property type="entry name" value="MutL_C"/>
    <property type="match status" value="1"/>
</dbReference>
<accession>A0AA86TE66</accession>
<dbReference type="AlphaFoldDB" id="A0AA86TE66"/>
<reference evidence="8" key="1">
    <citation type="submission" date="2022-10" db="EMBL/GenBank/DDBJ databases">
        <authorList>
            <person name="Koch H."/>
        </authorList>
    </citation>
    <scope>NUCLEOTIDE SEQUENCE</scope>
    <source>
        <strain evidence="8">DNF</strain>
    </source>
</reference>
<dbReference type="GO" id="GO:0006298">
    <property type="term" value="P:mismatch repair"/>
    <property type="evidence" value="ECO:0007669"/>
    <property type="project" value="UniProtKB-UniRule"/>
</dbReference>
<dbReference type="Gene3D" id="3.30.565.10">
    <property type="entry name" value="Histidine kinase-like ATPase, C-terminal domain"/>
    <property type="match status" value="1"/>
</dbReference>
<evidence type="ECO:0000256" key="2">
    <source>
        <dbReference type="ARBA" id="ARBA00021975"/>
    </source>
</evidence>
<sequence length="600" mass="64926">MTGSPQAKIRILPAEVVGRIAAGEVIERPAAVVKELIDNSLDAGGTMITVEVVDGGLSRIRVTDNGEGMTRDDALLAFRRHATSKLRSDRDLASIQTMGFRGEAVPSIAAVSKVRLVTCRRDEAVGSKVEVVGGSITSVEDAAAAPGTQMDVTDLFFNTPARKKFLKSPATEFSHIAQVVQQASLAWPQVHFRLTHNGQEVLHCAAVATRRDRIVQIYRGQFLNQTLVVRGERPGVRIEGVTVNALHLRGTRSPQELFVNRRPVKNSTILHAIADAYGVQLAKGRHAQFILFVDVDPARIDVNVHPTKREVRFAEQDVIHQTVRQAVKTALGDQGDGVSVADAAAGPALSIPDQSYSAQGSAGFVSQTLGLFAGSVAADISGTARPAVGGDARRSGLSATETEPACQSIPDVMAFGQVGRTFLLAQIGDELQVIDQHTAHERVLFQRLWRAWQDRAVQAQTLVTPLPVETTAQQAEQLQQYLGDLEACGFHVEPFGDRTFAVRAVPAILRMGDVAGVVQGMLEDLEEWGTTSSFDARMQAVAATLACHSAVRAGRSMTLPEIAQLVRDWAQEGMIMTCPHGRRVALRLPFDDLNRLFDRT</sequence>
<dbReference type="InterPro" id="IPR042121">
    <property type="entry name" value="MutL_C_regsub"/>
</dbReference>
<dbReference type="SMART" id="SM01340">
    <property type="entry name" value="DNA_mis_repair"/>
    <property type="match status" value="1"/>
</dbReference>
<feature type="domain" description="DNA mismatch repair protein S5" evidence="7">
    <location>
        <begin position="214"/>
        <end position="332"/>
    </location>
</feature>
<dbReference type="Gene3D" id="3.30.1540.20">
    <property type="entry name" value="MutL, C-terminal domain, dimerisation subdomain"/>
    <property type="match status" value="1"/>
</dbReference>
<keyword evidence="9" id="KW-1185">Reference proteome</keyword>
<dbReference type="InterPro" id="IPR020568">
    <property type="entry name" value="Ribosomal_Su5_D2-typ_SF"/>
</dbReference>
<feature type="domain" description="MutL C-terminal dimerisation" evidence="6">
    <location>
        <begin position="414"/>
        <end position="557"/>
    </location>
</feature>
<evidence type="ECO:0000256" key="1">
    <source>
        <dbReference type="ARBA" id="ARBA00006082"/>
    </source>
</evidence>
<dbReference type="GO" id="GO:0016887">
    <property type="term" value="F:ATP hydrolysis activity"/>
    <property type="evidence" value="ECO:0007669"/>
    <property type="project" value="InterPro"/>
</dbReference>
<dbReference type="Gene3D" id="3.30.1370.100">
    <property type="entry name" value="MutL, C-terminal domain, regulatory subdomain"/>
    <property type="match status" value="1"/>
</dbReference>
<dbReference type="GO" id="GO:0140664">
    <property type="term" value="F:ATP-dependent DNA damage sensor activity"/>
    <property type="evidence" value="ECO:0007669"/>
    <property type="project" value="InterPro"/>
</dbReference>
<dbReference type="InterPro" id="IPR020667">
    <property type="entry name" value="DNA_mismatch_repair_MutL"/>
</dbReference>
<dbReference type="PANTHER" id="PTHR10073">
    <property type="entry name" value="DNA MISMATCH REPAIR PROTEIN MLH, PMS, MUTL"/>
    <property type="match status" value="1"/>
</dbReference>
<dbReference type="InterPro" id="IPR014790">
    <property type="entry name" value="MutL_C"/>
</dbReference>
<dbReference type="EMBL" id="OX365700">
    <property type="protein sequence ID" value="CAI4033049.1"/>
    <property type="molecule type" value="Genomic_DNA"/>
</dbReference>
<evidence type="ECO:0000256" key="5">
    <source>
        <dbReference type="HAMAP-Rule" id="MF_00149"/>
    </source>
</evidence>
<dbReference type="InterPro" id="IPR013507">
    <property type="entry name" value="DNA_mismatch_S5_2-like"/>
</dbReference>